<sequence length="271" mass="31186">AIEAQYLTDPTVSDADKKQYRELLQSDSPAAQAMFKKYFQRRQQFRRDHGLPLIPSEVDPPQQHIAADVVLDMLKDGVDKLSTLYRNRANLLLIAKSVTDLAPLGSSPYPEFFAGLPRVSDTERQILTLWFERSIHYQFPGISEVNTGYLGAVNNGYVMDIPALVEKFLKVINQPDFFLIIKKSRDKVLYGQFANHIARNNPDRARYLFHDIVAFQVIPELIAAHVAKGYHDQVLVFIKSMLKNHYLLEFWERTPIDTSLNFYVRPVCMEP</sequence>
<accession>A0A9W8AVD4</accession>
<gene>
    <name evidence="1" type="ORF">H4R34_006174</name>
</gene>
<dbReference type="Proteomes" id="UP001151582">
    <property type="component" value="Unassembled WGS sequence"/>
</dbReference>
<proteinExistence type="predicted"/>
<keyword evidence="2" id="KW-1185">Reference proteome</keyword>
<organism evidence="1 2">
    <name type="scientific">Dimargaris verticillata</name>
    <dbReference type="NCBI Taxonomy" id="2761393"/>
    <lineage>
        <taxon>Eukaryota</taxon>
        <taxon>Fungi</taxon>
        <taxon>Fungi incertae sedis</taxon>
        <taxon>Zoopagomycota</taxon>
        <taxon>Kickxellomycotina</taxon>
        <taxon>Dimargaritomycetes</taxon>
        <taxon>Dimargaritales</taxon>
        <taxon>Dimargaritaceae</taxon>
        <taxon>Dimargaris</taxon>
    </lineage>
</organism>
<protein>
    <submittedName>
        <fullName evidence="1">Uncharacterized protein</fullName>
    </submittedName>
</protein>
<dbReference type="AlphaFoldDB" id="A0A9W8AVD4"/>
<comment type="caution">
    <text evidence="1">The sequence shown here is derived from an EMBL/GenBank/DDBJ whole genome shotgun (WGS) entry which is preliminary data.</text>
</comment>
<reference evidence="1" key="1">
    <citation type="submission" date="2022-07" db="EMBL/GenBank/DDBJ databases">
        <title>Phylogenomic reconstructions and comparative analyses of Kickxellomycotina fungi.</title>
        <authorList>
            <person name="Reynolds N.K."/>
            <person name="Stajich J.E."/>
            <person name="Barry K."/>
            <person name="Grigoriev I.V."/>
            <person name="Crous P."/>
            <person name="Smith M.E."/>
        </authorList>
    </citation>
    <scope>NUCLEOTIDE SEQUENCE</scope>
    <source>
        <strain evidence="1">RSA 567</strain>
    </source>
</reference>
<evidence type="ECO:0000313" key="1">
    <source>
        <dbReference type="EMBL" id="KAJ1969335.1"/>
    </source>
</evidence>
<dbReference type="EMBL" id="JANBQB010001957">
    <property type="protein sequence ID" value="KAJ1969335.1"/>
    <property type="molecule type" value="Genomic_DNA"/>
</dbReference>
<evidence type="ECO:0000313" key="2">
    <source>
        <dbReference type="Proteomes" id="UP001151582"/>
    </source>
</evidence>
<feature type="non-terminal residue" evidence="1">
    <location>
        <position position="1"/>
    </location>
</feature>
<name>A0A9W8AVD4_9FUNG</name>